<evidence type="ECO:0000313" key="2">
    <source>
        <dbReference type="Proteomes" id="UP000017429"/>
    </source>
</evidence>
<dbReference type="EMBL" id="CP097562">
    <property type="protein sequence ID" value="USF24395.1"/>
    <property type="molecule type" value="Genomic_DNA"/>
</dbReference>
<dbReference type="CDD" id="cd08168">
    <property type="entry name" value="Cytochrom_C3"/>
    <property type="match status" value="1"/>
</dbReference>
<sequence>MKKLHLIMFTAVLLLITACAEQNPNEDLYGGNPNDPGYSAGHYVFDNSSIFNGGSPATGGRLNASITNVDQTEYSSIKDNATALKYDFEDYGNRNFNLLYRWKSSIVYSDDKTKMYGPTIQAGRLPKDGAYIPKPNELVRQDTIPVVTMSGVSFPHETHRHVLAGINFMGKDGKHFVPISNCMVCHPNFDFHNYETPSAIFMQDNLTKGNKTIQGATLATNPAHEFCWNSCHTKIAEPTVAPKTTDCNSCHRIQSSGNIQYPTPTVK</sequence>
<reference evidence="1" key="2">
    <citation type="submission" date="2022-05" db="EMBL/GenBank/DDBJ databases">
        <authorList>
            <person name="Proctor A.L."/>
            <person name="Phillips G.J."/>
            <person name="Wannemuehler M.J."/>
        </authorList>
    </citation>
    <scope>NUCLEOTIDE SEQUENCE</scope>
    <source>
        <strain evidence="1">ASF457</strain>
    </source>
</reference>
<dbReference type="Proteomes" id="UP000017429">
    <property type="component" value="Chromosome"/>
</dbReference>
<evidence type="ECO:0000313" key="1">
    <source>
        <dbReference type="EMBL" id="USF24395.1"/>
    </source>
</evidence>
<reference evidence="1" key="1">
    <citation type="journal article" date="2014" name="Genome Announc.">
        <title>Draft genome sequences of the altered schaedler flora, a defined bacterial community from gnotobiotic mice.</title>
        <authorList>
            <person name="Wannemuehler M.J."/>
            <person name="Overstreet A.M."/>
            <person name="Ward D.V."/>
            <person name="Phillips G.J."/>
        </authorList>
    </citation>
    <scope>NUCLEOTIDE SEQUENCE</scope>
    <source>
        <strain evidence="1">ASF457</strain>
    </source>
</reference>
<dbReference type="SUPFAM" id="SSF48695">
    <property type="entry name" value="Multiheme cytochromes"/>
    <property type="match status" value="1"/>
</dbReference>
<dbReference type="PROSITE" id="PS51257">
    <property type="entry name" value="PROKAR_LIPOPROTEIN"/>
    <property type="match status" value="1"/>
</dbReference>
<reference evidence="1" key="3">
    <citation type="submission" date="2022-06" db="EMBL/GenBank/DDBJ databases">
        <title>Resources to Facilitate Use of the Altered Schaedler Flora (ASF) Mouse Model to Study Microbiome Function.</title>
        <authorList>
            <person name="Proctor A."/>
            <person name="Parvinroo S."/>
            <person name="Richie T."/>
            <person name="Jia X."/>
            <person name="Lee S.T.M."/>
            <person name="Karp P.D."/>
            <person name="Paley S."/>
            <person name="Kostic A.D."/>
            <person name="Pierre J.F."/>
            <person name="Wannemuehler M.J."/>
            <person name="Phillips G.J."/>
        </authorList>
    </citation>
    <scope>NUCLEOTIDE SEQUENCE</scope>
    <source>
        <strain evidence="1">ASF457</strain>
    </source>
</reference>
<keyword evidence="2" id="KW-1185">Reference proteome</keyword>
<gene>
    <name evidence="1" type="ORF">N508_001481</name>
</gene>
<proteinExistence type="predicted"/>
<protein>
    <submittedName>
        <fullName evidence="1">Uncharacterized protein</fullName>
    </submittedName>
</protein>
<accession>V2QBF8</accession>
<dbReference type="RefSeq" id="WP_023275778.1">
    <property type="nucleotide sequence ID" value="NZ_CP097562.1"/>
</dbReference>
<dbReference type="InterPro" id="IPR036280">
    <property type="entry name" value="Multihaem_cyt_sf"/>
</dbReference>
<dbReference type="Gene3D" id="3.90.10.10">
    <property type="entry name" value="Cytochrome C3"/>
    <property type="match status" value="1"/>
</dbReference>
<organism evidence="1 2">
    <name type="scientific">Mucispirillum schaedleri ASF457</name>
    <dbReference type="NCBI Taxonomy" id="1379858"/>
    <lineage>
        <taxon>Bacteria</taxon>
        <taxon>Pseudomonadati</taxon>
        <taxon>Deferribacterota</taxon>
        <taxon>Deferribacteres</taxon>
        <taxon>Deferribacterales</taxon>
        <taxon>Mucispirillaceae</taxon>
        <taxon>Mucispirillum</taxon>
    </lineage>
</organism>
<dbReference type="KEGG" id="msch:N508_001481"/>
<dbReference type="AlphaFoldDB" id="V2QBF8"/>
<name>V2QBF8_9BACT</name>